<sequence length="2072" mass="239717">MKNKIFEKIANIYREKILNKKLHKIFVGLAAVVVFITSYALILPAITIEKNKAIDNNIPIDNDNYVSESLQLDDVNKDTPDEDEKPSEDFQLKPYDYEEKKLEEDLNKKIEDNKEEKKIEDNKNIDFNEESEELTKEYIEEEKEQNDILIKRDIDFSYNNGKIFGKVKVLNSLLPENAVLKISPIENKNIEDGDVYNKLNYFSYKDYLLDKDDNRIINNSTIFEQIKLNAEKDDALFREFDFNKDSEFIKKINQIEDKIDGKVEEVLLFDISFYTSEGEYLPVSEDATINFSLEDYSMSKSSEEEILVAHFDKDGLKILPTEVQLDNEDKVEEVVFNTKGFSVFAIIKQSSWTEVRLPHDEYTIITPSSANEIKTMSLTNDGLVGLNLNLDDVVARNGGLNTERPFEFKNLDNRDYYTSFAINKNTDNTYTIQNKINRWYLSFAGGDISYSSTPTKFKLFENAKYPGKVRIQSAESLGDKPLILVYNSSNNKYEVRQTYDIDENIDYSYHQFIKNRIGSVYKKLSTQDLNNMPESAEFIIVSERAGTAAGVYRSLSSNLVDSKYTSPSQYHFDSVLLNKQNDKYYLEYDPKRSNRYTEPSDWKFEKVEGEANTFYIKDDFGNYLKTISNPVITGLNNGALSLVNKEEVTNQRLMTDEFKFNMKIYTNGEVELINKAQVSGRNYGINLDSRDHTSWQAWPTTDNNRVFLAKEDDSSFKDLGQNEDNLVEAIVPDGNYIISNESATNIISRRKALTKLPVISSKDINGQIMNGKGKYFIGADMFNFKRMPDGSYRITSETLEELNESLKLTNVDTGNNEYKRLYFGSTKVMKDSDILKISTTEDNPDLFYIYSQFGSLQLFNSIWASKVGNLGEPLRLYRVTDRDRAYNTRFTHQENMPTEKLADISNGKYTIGNSPNIQDDFYNPEDSNHQEFVDRQVYNSLQYDFTKGDGWLHFNEKTENDNTKHHTVESADENFDLSEWEFIQSGDPGHYYIKNNNGNYLSLADGKLQLTSTETKLSIYKNDLKYDQIIITQGNYRLRYDNGWKVVTTYTPLNNSDYHYLGAKIIDNLNFKLTNPDENHANNWLNNVRLNERVWAEDLDNSLANNIPKGYYEELGPIGRAFNKQNAGVKNPYTNLYRMSQSLDNLPTYINDEALKDHFKEYGLLGWEIEIDGITYLIDKDSDFTEMTKKIDGTDVSGIVVKKENVTIDYIKAEEDLFIPFNNESPLTTKWLELSSPLYFYFNFGKGIMDVERGISSSEALQRENNVTITPVLAYGRVFFGQELDLNHDNTSVITMDYNIKNKIKSNNSLQFPNELSDLLNEDIENQLVFNYISSIPTTNENINNEVLFYEPNLPVTSDFIKEQGLGWVRETNNVLGIVKKSIENDADIIFEPDKRNITTDNYKIDYINLNKTNNGNFLQGIVYAKTAELIVEKAFKNLTPDELEKIRQPHETSYGTFENFHVDIMVDENRSNGDRSRVYDDVLYKLSFNRTESGNTIATRYPKVGDMPIAYSSIERVKTIYEPSQYKVKWVVRAFQDEQFTLHEKGVNIKDDTRTLYSRIEEYKYGVDRPLEVKRSLDANQIEELKNIKSDVLTLGEYNYVRFNNLYTNGGVVLIKKYDKDTLQRVKGIEFALYKLEDDDEILIGSNLTSENGTVAFRDLKEGRYRLKEILPENSIYNELENIDFEMVKIQDAQKTYYTIKEAINKPQEFIIKPSELLDGQVTTNYIEIYNTNKNKNLVIEKNFQDILYTEYQEVLPNFKVIVFGEKDGVVYSKELNYENASSSTYSQKIIWKLDYLEAEDSTTKISPFELDEIQIREENYEHNNYPVVKRKAYFNGVQKNLIEYPFIIKKDELNQDEDASNTFKIQNLYTDTFEVVIQVYGRDKNYNHNRAISDMEFEIYGDADESKTDTMGREFENLGILYRLDKPSKEGGDLQRAFTTDSKGQTRILNLVYYKGSRYVIRQSKNPGDIEGQEDVIYYGIERPLFINLKEVDGELVPVVSPNDSVKGRMETSYQGGMLIIDINLDRTNYKLPETGGVGINFVHKVAMGIIILSAALLYKNYYLFKKGEK</sequence>
<protein>
    <recommendedName>
        <fullName evidence="3">SpaA-like prealbumin fold domain-containing protein</fullName>
    </recommendedName>
</protein>
<keyword evidence="2" id="KW-1133">Transmembrane helix</keyword>
<dbReference type="EMBL" id="JBEPMA010000003">
    <property type="protein sequence ID" value="MET3617067.1"/>
    <property type="molecule type" value="Genomic_DNA"/>
</dbReference>
<evidence type="ECO:0000259" key="3">
    <source>
        <dbReference type="Pfam" id="PF17802"/>
    </source>
</evidence>
<evidence type="ECO:0000313" key="5">
    <source>
        <dbReference type="Proteomes" id="UP001549162"/>
    </source>
</evidence>
<dbReference type="Gene3D" id="2.60.40.10">
    <property type="entry name" value="Immunoglobulins"/>
    <property type="match status" value="1"/>
</dbReference>
<comment type="caution">
    <text evidence="4">The sequence shown here is derived from an EMBL/GenBank/DDBJ whole genome shotgun (WGS) entry which is preliminary data.</text>
</comment>
<evidence type="ECO:0000256" key="1">
    <source>
        <dbReference type="SAM" id="Coils"/>
    </source>
</evidence>
<keyword evidence="5" id="KW-1185">Reference proteome</keyword>
<dbReference type="InterPro" id="IPR041033">
    <property type="entry name" value="SpaA_PFL_dom_1"/>
</dbReference>
<feature type="transmembrane region" description="Helical" evidence="2">
    <location>
        <begin position="25"/>
        <end position="46"/>
    </location>
</feature>
<dbReference type="Pfam" id="PF17802">
    <property type="entry name" value="SpaA"/>
    <property type="match status" value="1"/>
</dbReference>
<feature type="domain" description="SpaA-like prealbumin fold" evidence="3">
    <location>
        <begin position="1614"/>
        <end position="1687"/>
    </location>
</feature>
<name>A0ABV2J8G2_9FIRM</name>
<feature type="transmembrane region" description="Helical" evidence="2">
    <location>
        <begin position="2048"/>
        <end position="2067"/>
    </location>
</feature>
<organism evidence="4 5">
    <name type="scientific">Peptoniphilus olsenii</name>
    <dbReference type="NCBI Taxonomy" id="411570"/>
    <lineage>
        <taxon>Bacteria</taxon>
        <taxon>Bacillati</taxon>
        <taxon>Bacillota</taxon>
        <taxon>Tissierellia</taxon>
        <taxon>Tissierellales</taxon>
        <taxon>Peptoniphilaceae</taxon>
        <taxon>Peptoniphilus</taxon>
    </lineage>
</organism>
<evidence type="ECO:0000313" key="4">
    <source>
        <dbReference type="EMBL" id="MET3617067.1"/>
    </source>
</evidence>
<accession>A0ABV2J8G2</accession>
<feature type="coiled-coil region" evidence="1">
    <location>
        <begin position="99"/>
        <end position="144"/>
    </location>
</feature>
<dbReference type="InterPro" id="IPR013783">
    <property type="entry name" value="Ig-like_fold"/>
</dbReference>
<reference evidence="4 5" key="1">
    <citation type="submission" date="2024-06" db="EMBL/GenBank/DDBJ databases">
        <title>Genomic Encyclopedia of Type Strains, Phase IV (KMG-IV): sequencing the most valuable type-strain genomes for metagenomic binning, comparative biology and taxonomic classification.</title>
        <authorList>
            <person name="Goeker M."/>
        </authorList>
    </citation>
    <scope>NUCLEOTIDE SEQUENCE [LARGE SCALE GENOMIC DNA]</scope>
    <source>
        <strain evidence="4 5">DSM 21460</strain>
    </source>
</reference>
<keyword evidence="1" id="KW-0175">Coiled coil</keyword>
<gene>
    <name evidence="4" type="ORF">ABID14_000695</name>
</gene>
<keyword evidence="2" id="KW-0812">Transmembrane</keyword>
<evidence type="ECO:0000256" key="2">
    <source>
        <dbReference type="SAM" id="Phobius"/>
    </source>
</evidence>
<dbReference type="RefSeq" id="WP_354367162.1">
    <property type="nucleotide sequence ID" value="NZ_JBEPMA010000003.1"/>
</dbReference>
<dbReference type="Proteomes" id="UP001549162">
    <property type="component" value="Unassembled WGS sequence"/>
</dbReference>
<proteinExistence type="predicted"/>
<keyword evidence="2" id="KW-0472">Membrane</keyword>